<feature type="domain" description="Fe/B12 periplasmic-binding" evidence="2">
    <location>
        <begin position="56"/>
        <end position="311"/>
    </location>
</feature>
<dbReference type="InterPro" id="IPR002491">
    <property type="entry name" value="ABC_transptr_periplasmic_BD"/>
</dbReference>
<keyword evidence="1" id="KW-0732">Signal</keyword>
<organism evidence="3 4">
    <name type="scientific">Limnoglobus roseus</name>
    <dbReference type="NCBI Taxonomy" id="2598579"/>
    <lineage>
        <taxon>Bacteria</taxon>
        <taxon>Pseudomonadati</taxon>
        <taxon>Planctomycetota</taxon>
        <taxon>Planctomycetia</taxon>
        <taxon>Gemmatales</taxon>
        <taxon>Gemmataceae</taxon>
        <taxon>Limnoglobus</taxon>
    </lineage>
</organism>
<accession>A0A5C1AJR1</accession>
<protein>
    <submittedName>
        <fullName evidence="3">Cobalamin-binding protein</fullName>
    </submittedName>
</protein>
<dbReference type="CDD" id="cd01144">
    <property type="entry name" value="BtuF"/>
    <property type="match status" value="1"/>
</dbReference>
<dbReference type="SUPFAM" id="SSF53807">
    <property type="entry name" value="Helical backbone' metal receptor"/>
    <property type="match status" value="1"/>
</dbReference>
<evidence type="ECO:0000256" key="1">
    <source>
        <dbReference type="ARBA" id="ARBA00022729"/>
    </source>
</evidence>
<dbReference type="KEGG" id="lrs:PX52LOC_05262"/>
<dbReference type="PROSITE" id="PS50983">
    <property type="entry name" value="FE_B12_PBP"/>
    <property type="match status" value="1"/>
</dbReference>
<evidence type="ECO:0000259" key="2">
    <source>
        <dbReference type="PROSITE" id="PS50983"/>
    </source>
</evidence>
<dbReference type="EMBL" id="CP042425">
    <property type="protein sequence ID" value="QEL18246.1"/>
    <property type="molecule type" value="Genomic_DNA"/>
</dbReference>
<dbReference type="Gene3D" id="3.40.50.1980">
    <property type="entry name" value="Nitrogenase molybdenum iron protein domain"/>
    <property type="match status" value="2"/>
</dbReference>
<dbReference type="Pfam" id="PF01497">
    <property type="entry name" value="Peripla_BP_2"/>
    <property type="match status" value="1"/>
</dbReference>
<dbReference type="InterPro" id="IPR054828">
    <property type="entry name" value="Vit_B12_bind_prot"/>
</dbReference>
<gene>
    <name evidence="3" type="ORF">PX52LOC_05262</name>
</gene>
<dbReference type="AlphaFoldDB" id="A0A5C1AJR1"/>
<name>A0A5C1AJR1_9BACT</name>
<dbReference type="NCBIfam" id="NF038402">
    <property type="entry name" value="TroA_like"/>
    <property type="match status" value="1"/>
</dbReference>
<reference evidence="4" key="1">
    <citation type="submission" date="2019-08" db="EMBL/GenBank/DDBJ databases">
        <title>Limnoglobus roseus gen. nov., sp. nov., a novel freshwater planctomycete with a giant genome from the family Gemmataceae.</title>
        <authorList>
            <person name="Kulichevskaya I.S."/>
            <person name="Naumoff D.G."/>
            <person name="Miroshnikov K."/>
            <person name="Ivanova A."/>
            <person name="Philippov D.A."/>
            <person name="Hakobyan A."/>
            <person name="Rijpstra I.C."/>
            <person name="Sinninghe Damste J.S."/>
            <person name="Liesack W."/>
            <person name="Dedysh S.N."/>
        </authorList>
    </citation>
    <scope>NUCLEOTIDE SEQUENCE [LARGE SCALE GENOMIC DNA]</scope>
    <source>
        <strain evidence="4">PX52</strain>
    </source>
</reference>
<dbReference type="OrthoDB" id="9787772at2"/>
<keyword evidence="4" id="KW-1185">Reference proteome</keyword>
<dbReference type="RefSeq" id="WP_149112769.1">
    <property type="nucleotide sequence ID" value="NZ_CP042425.1"/>
</dbReference>
<sequence>MTFVRICALLALVASGCRPQSSGDAPTPDAASGPAFPQTVTDTMGFRITLPAKPLRIVSTAPSNTEVLFAIGAGDQVVGVTTYCNFPPEAARRTKVGGFSPKTISAETILELNPDLVLTTGRLQQTLTDPLRKLNLSVLSFDAQTLEDVAHNIREFGVVTGHWPEADTLADRLEARLNTLQKWCEAITVDRRPRVLLLVGEEPLMTAGPKTFPGQLLERAGGRNLFADADQQFPKISEEEIVRRNPDAVLIWQMGDPTERINRIAKRGAWKDLTAVRENRILHIDDDIISRAGPRLFDGLEQLAELLHPSKKK</sequence>
<dbReference type="Proteomes" id="UP000324974">
    <property type="component" value="Chromosome"/>
</dbReference>
<dbReference type="InterPro" id="IPR050902">
    <property type="entry name" value="ABC_Transporter_SBP"/>
</dbReference>
<dbReference type="PANTHER" id="PTHR30535">
    <property type="entry name" value="VITAMIN B12-BINDING PROTEIN"/>
    <property type="match status" value="1"/>
</dbReference>
<dbReference type="GO" id="GO:0071281">
    <property type="term" value="P:cellular response to iron ion"/>
    <property type="evidence" value="ECO:0007669"/>
    <property type="project" value="TreeGrafter"/>
</dbReference>
<proteinExistence type="predicted"/>
<evidence type="ECO:0000313" key="3">
    <source>
        <dbReference type="EMBL" id="QEL18246.1"/>
    </source>
</evidence>
<evidence type="ECO:0000313" key="4">
    <source>
        <dbReference type="Proteomes" id="UP000324974"/>
    </source>
</evidence>
<dbReference type="PROSITE" id="PS51257">
    <property type="entry name" value="PROKAR_LIPOPROTEIN"/>
    <property type="match status" value="1"/>
</dbReference>
<dbReference type="PANTHER" id="PTHR30535:SF34">
    <property type="entry name" value="MOLYBDATE-BINDING PROTEIN MOLA"/>
    <property type="match status" value="1"/>
</dbReference>